<dbReference type="InParanoid" id="A0A3N4KSW8"/>
<protein>
    <submittedName>
        <fullName evidence="2">Uncharacterized protein</fullName>
    </submittedName>
</protein>
<sequence length="255" mass="29384">MPTNLLLPRAPPPPPPPPPLETMQIQGRVSPPSPLLHVSLPHLFTEGLVWCTRLLEENRDKCLMISPLFGHFPRFVTKAQDHSHNKWYPPWINNRTHRPNEMTNMLYIFPGLLNRQRTGRNKNQHWVRKYAEEHDPQTGSNYIPSFQALSHESFQQSTPQIYRESRSSSGINRAFRLKLHFYSLRRGQFQAFPDGELIGKANTSHHKLTDPFGLAGHHPYSWFKTLHSPFATSGHCTTLEDTASSTPFTLFEISF</sequence>
<organism evidence="2 3">
    <name type="scientific">Morchella conica CCBAS932</name>
    <dbReference type="NCBI Taxonomy" id="1392247"/>
    <lineage>
        <taxon>Eukaryota</taxon>
        <taxon>Fungi</taxon>
        <taxon>Dikarya</taxon>
        <taxon>Ascomycota</taxon>
        <taxon>Pezizomycotina</taxon>
        <taxon>Pezizomycetes</taxon>
        <taxon>Pezizales</taxon>
        <taxon>Morchellaceae</taxon>
        <taxon>Morchella</taxon>
    </lineage>
</organism>
<reference evidence="2 3" key="1">
    <citation type="journal article" date="2018" name="Nat. Ecol. Evol.">
        <title>Pezizomycetes genomes reveal the molecular basis of ectomycorrhizal truffle lifestyle.</title>
        <authorList>
            <person name="Murat C."/>
            <person name="Payen T."/>
            <person name="Noel B."/>
            <person name="Kuo A."/>
            <person name="Morin E."/>
            <person name="Chen J."/>
            <person name="Kohler A."/>
            <person name="Krizsan K."/>
            <person name="Balestrini R."/>
            <person name="Da Silva C."/>
            <person name="Montanini B."/>
            <person name="Hainaut M."/>
            <person name="Levati E."/>
            <person name="Barry K.W."/>
            <person name="Belfiori B."/>
            <person name="Cichocki N."/>
            <person name="Clum A."/>
            <person name="Dockter R.B."/>
            <person name="Fauchery L."/>
            <person name="Guy J."/>
            <person name="Iotti M."/>
            <person name="Le Tacon F."/>
            <person name="Lindquist E.A."/>
            <person name="Lipzen A."/>
            <person name="Malagnac F."/>
            <person name="Mello A."/>
            <person name="Molinier V."/>
            <person name="Miyauchi S."/>
            <person name="Poulain J."/>
            <person name="Riccioni C."/>
            <person name="Rubini A."/>
            <person name="Sitrit Y."/>
            <person name="Splivallo R."/>
            <person name="Traeger S."/>
            <person name="Wang M."/>
            <person name="Zifcakova L."/>
            <person name="Wipf D."/>
            <person name="Zambonelli A."/>
            <person name="Paolocci F."/>
            <person name="Nowrousian M."/>
            <person name="Ottonello S."/>
            <person name="Baldrian P."/>
            <person name="Spatafora J.W."/>
            <person name="Henrissat B."/>
            <person name="Nagy L.G."/>
            <person name="Aury J.M."/>
            <person name="Wincker P."/>
            <person name="Grigoriev I.V."/>
            <person name="Bonfante P."/>
            <person name="Martin F.M."/>
        </authorList>
    </citation>
    <scope>NUCLEOTIDE SEQUENCE [LARGE SCALE GENOMIC DNA]</scope>
    <source>
        <strain evidence="2 3">CCBAS932</strain>
    </source>
</reference>
<evidence type="ECO:0000313" key="2">
    <source>
        <dbReference type="EMBL" id="RPB08865.1"/>
    </source>
</evidence>
<accession>A0A3N4KSW8</accession>
<keyword evidence="3" id="KW-1185">Reference proteome</keyword>
<gene>
    <name evidence="2" type="ORF">P167DRAFT_548631</name>
</gene>
<dbReference type="EMBL" id="ML119158">
    <property type="protein sequence ID" value="RPB08865.1"/>
    <property type="molecule type" value="Genomic_DNA"/>
</dbReference>
<dbReference type="AlphaFoldDB" id="A0A3N4KSW8"/>
<evidence type="ECO:0000256" key="1">
    <source>
        <dbReference type="SAM" id="MobiDB-lite"/>
    </source>
</evidence>
<evidence type="ECO:0000313" key="3">
    <source>
        <dbReference type="Proteomes" id="UP000277580"/>
    </source>
</evidence>
<dbReference type="Proteomes" id="UP000277580">
    <property type="component" value="Unassembled WGS sequence"/>
</dbReference>
<feature type="region of interest" description="Disordered" evidence="1">
    <location>
        <begin position="1"/>
        <end position="21"/>
    </location>
</feature>
<name>A0A3N4KSW8_9PEZI</name>
<feature type="compositionally biased region" description="Pro residues" evidence="1">
    <location>
        <begin position="9"/>
        <end position="20"/>
    </location>
</feature>
<proteinExistence type="predicted"/>